<evidence type="ECO:0000313" key="2">
    <source>
        <dbReference type="Proteomes" id="UP000430404"/>
    </source>
</evidence>
<dbReference type="AlphaFoldDB" id="A0A653K945"/>
<organism evidence="1 2">
    <name type="scientific">Acinetobacter proteolyticus</name>
    <dbReference type="NCBI Taxonomy" id="1776741"/>
    <lineage>
        <taxon>Bacteria</taxon>
        <taxon>Pseudomonadati</taxon>
        <taxon>Pseudomonadota</taxon>
        <taxon>Gammaproteobacteria</taxon>
        <taxon>Moraxellales</taxon>
        <taxon>Moraxellaceae</taxon>
        <taxon>Acinetobacter</taxon>
    </lineage>
</organism>
<reference evidence="1 2" key="1">
    <citation type="submission" date="2019-10" db="EMBL/GenBank/DDBJ databases">
        <authorList>
            <person name="Karimi E."/>
        </authorList>
    </citation>
    <scope>NUCLEOTIDE SEQUENCE [LARGE SCALE GENOMIC DNA]</scope>
    <source>
        <strain evidence="1">Acinetobacter sp. 8BE</strain>
    </source>
</reference>
<gene>
    <name evidence="1" type="ORF">ACI8B_310050</name>
</gene>
<evidence type="ECO:0000313" key="1">
    <source>
        <dbReference type="EMBL" id="VXA57024.1"/>
    </source>
</evidence>
<dbReference type="Proteomes" id="UP000430404">
    <property type="component" value="Unassembled WGS sequence"/>
</dbReference>
<accession>A0A653K945</accession>
<proteinExistence type="predicted"/>
<name>A0A653K945_9GAMM</name>
<dbReference type="EMBL" id="CABWKZ010000025">
    <property type="protein sequence ID" value="VXA57024.1"/>
    <property type="molecule type" value="Genomic_DNA"/>
</dbReference>
<sequence>MLIHQWTKDAKLERFYPKSLKKHNNLFGRKLVFEEHYELISKTIFNDFFKKSALLREDQNLQ</sequence>
<protein>
    <submittedName>
        <fullName evidence="1">Uncharacterized protein</fullName>
    </submittedName>
</protein>